<sequence>MSGSALVPITPNTPKYAEIVNALQRRIEQGTYRVGDLLPSESQLVREFGASRSTVVRALEFLRQHGWLEGVQGKGRIVLPRGHTGAPIAPERVRRLLRPDTFADVELLGVGLVRAPAHVAIAMSVPSGSPLIARHRLLTAADARPAAVSVAYLPANLAQGTELAAKALLVEGLVDSVRRSRGLVARHVVERLGARRPSTQEAAVLQTDRQRCAATVLLTVLDAADRPLFAVDTIVARTVGELTATFALA</sequence>
<dbReference type="SUPFAM" id="SSF46785">
    <property type="entry name" value="Winged helix' DNA-binding domain"/>
    <property type="match status" value="1"/>
</dbReference>
<dbReference type="CDD" id="cd07377">
    <property type="entry name" value="WHTH_GntR"/>
    <property type="match status" value="1"/>
</dbReference>
<dbReference type="InterPro" id="IPR036388">
    <property type="entry name" value="WH-like_DNA-bd_sf"/>
</dbReference>
<dbReference type="Pfam" id="PF07702">
    <property type="entry name" value="UTRA"/>
    <property type="match status" value="1"/>
</dbReference>
<reference evidence="5" key="1">
    <citation type="journal article" date="2014" name="Int. J. Syst. Evol. Microbiol.">
        <title>Complete genome sequence of Corynebacterium casei LMG S-19264T (=DSM 44701T), isolated from a smear-ripened cheese.</title>
        <authorList>
            <consortium name="US DOE Joint Genome Institute (JGI-PGF)"/>
            <person name="Walter F."/>
            <person name="Albersmeier A."/>
            <person name="Kalinowski J."/>
            <person name="Ruckert C."/>
        </authorList>
    </citation>
    <scope>NUCLEOTIDE SEQUENCE</scope>
    <source>
        <strain evidence="5">JCM 19831</strain>
    </source>
</reference>
<dbReference type="InterPro" id="IPR000524">
    <property type="entry name" value="Tscrpt_reg_HTH_GntR"/>
</dbReference>
<comment type="caution">
    <text evidence="5">The sequence shown here is derived from an EMBL/GenBank/DDBJ whole genome shotgun (WGS) entry which is preliminary data.</text>
</comment>
<evidence type="ECO:0000256" key="1">
    <source>
        <dbReference type="ARBA" id="ARBA00023015"/>
    </source>
</evidence>
<keyword evidence="1" id="KW-0805">Transcription regulation</keyword>
<evidence type="ECO:0000259" key="4">
    <source>
        <dbReference type="PROSITE" id="PS50949"/>
    </source>
</evidence>
<dbReference type="SMART" id="SM00345">
    <property type="entry name" value="HTH_GNTR"/>
    <property type="match status" value="1"/>
</dbReference>
<evidence type="ECO:0000313" key="5">
    <source>
        <dbReference type="EMBL" id="GGM51008.1"/>
    </source>
</evidence>
<dbReference type="Proteomes" id="UP000642070">
    <property type="component" value="Unassembled WGS sequence"/>
</dbReference>
<name>A0A917U1K4_9ACTN</name>
<gene>
    <name evidence="5" type="ORF">GCM10007977_061010</name>
</gene>
<dbReference type="GO" id="GO:0003700">
    <property type="term" value="F:DNA-binding transcription factor activity"/>
    <property type="evidence" value="ECO:0007669"/>
    <property type="project" value="InterPro"/>
</dbReference>
<dbReference type="EMBL" id="BMPI01000033">
    <property type="protein sequence ID" value="GGM51008.1"/>
    <property type="molecule type" value="Genomic_DNA"/>
</dbReference>
<dbReference type="Gene3D" id="1.10.10.10">
    <property type="entry name" value="Winged helix-like DNA-binding domain superfamily/Winged helix DNA-binding domain"/>
    <property type="match status" value="1"/>
</dbReference>
<dbReference type="PROSITE" id="PS50949">
    <property type="entry name" value="HTH_GNTR"/>
    <property type="match status" value="1"/>
</dbReference>
<dbReference type="GO" id="GO:0045892">
    <property type="term" value="P:negative regulation of DNA-templated transcription"/>
    <property type="evidence" value="ECO:0007669"/>
    <property type="project" value="TreeGrafter"/>
</dbReference>
<proteinExistence type="predicted"/>
<dbReference type="PRINTS" id="PR00035">
    <property type="entry name" value="HTHGNTR"/>
</dbReference>
<dbReference type="InterPro" id="IPR011663">
    <property type="entry name" value="UTRA"/>
</dbReference>
<keyword evidence="3" id="KW-0804">Transcription</keyword>
<dbReference type="InterPro" id="IPR036390">
    <property type="entry name" value="WH_DNA-bd_sf"/>
</dbReference>
<dbReference type="SUPFAM" id="SSF64288">
    <property type="entry name" value="Chorismate lyase-like"/>
    <property type="match status" value="1"/>
</dbReference>
<feature type="domain" description="HTH gntR-type" evidence="4">
    <location>
        <begin position="13"/>
        <end position="81"/>
    </location>
</feature>
<evidence type="ECO:0000256" key="3">
    <source>
        <dbReference type="ARBA" id="ARBA00023163"/>
    </source>
</evidence>
<accession>A0A917U1K4</accession>
<dbReference type="PANTHER" id="PTHR44846:SF17">
    <property type="entry name" value="GNTR-FAMILY TRANSCRIPTIONAL REGULATOR"/>
    <property type="match status" value="1"/>
</dbReference>
<reference evidence="5" key="2">
    <citation type="submission" date="2020-09" db="EMBL/GenBank/DDBJ databases">
        <authorList>
            <person name="Sun Q."/>
            <person name="Ohkuma M."/>
        </authorList>
    </citation>
    <scope>NUCLEOTIDE SEQUENCE</scope>
    <source>
        <strain evidence="5">JCM 19831</strain>
    </source>
</reference>
<dbReference type="PANTHER" id="PTHR44846">
    <property type="entry name" value="MANNOSYL-D-GLYCERATE TRANSPORT/METABOLISM SYSTEM REPRESSOR MNGR-RELATED"/>
    <property type="match status" value="1"/>
</dbReference>
<evidence type="ECO:0000313" key="6">
    <source>
        <dbReference type="Proteomes" id="UP000642070"/>
    </source>
</evidence>
<dbReference type="AlphaFoldDB" id="A0A917U1K4"/>
<evidence type="ECO:0000256" key="2">
    <source>
        <dbReference type="ARBA" id="ARBA00023125"/>
    </source>
</evidence>
<protein>
    <submittedName>
        <fullName evidence="5">GntR family transcriptional regulator</fullName>
    </submittedName>
</protein>
<dbReference type="Pfam" id="PF00392">
    <property type="entry name" value="GntR"/>
    <property type="match status" value="1"/>
</dbReference>
<dbReference type="GO" id="GO:0003677">
    <property type="term" value="F:DNA binding"/>
    <property type="evidence" value="ECO:0007669"/>
    <property type="project" value="UniProtKB-KW"/>
</dbReference>
<dbReference type="InterPro" id="IPR028978">
    <property type="entry name" value="Chorismate_lyase_/UTRA_dom_sf"/>
</dbReference>
<keyword evidence="2" id="KW-0238">DNA-binding</keyword>
<dbReference type="Gene3D" id="3.40.1410.10">
    <property type="entry name" value="Chorismate lyase-like"/>
    <property type="match status" value="1"/>
</dbReference>
<dbReference type="InterPro" id="IPR050679">
    <property type="entry name" value="Bact_HTH_transcr_reg"/>
</dbReference>
<organism evidence="5 6">
    <name type="scientific">Dactylosporangium sucinum</name>
    <dbReference type="NCBI Taxonomy" id="1424081"/>
    <lineage>
        <taxon>Bacteria</taxon>
        <taxon>Bacillati</taxon>
        <taxon>Actinomycetota</taxon>
        <taxon>Actinomycetes</taxon>
        <taxon>Micromonosporales</taxon>
        <taxon>Micromonosporaceae</taxon>
        <taxon>Dactylosporangium</taxon>
    </lineage>
</organism>
<keyword evidence="6" id="KW-1185">Reference proteome</keyword>